<sequence length="66" mass="7502">MKIFFDPDIPENIRDEIASLIKEQITSPCKCGCDEIYVSMTDNILDVKCYDCGESFFEVALETEEG</sequence>
<dbReference type="RefSeq" id="WP_166031841.1">
    <property type="nucleotide sequence ID" value="NZ_CP048877.1"/>
</dbReference>
<keyword evidence="2" id="KW-1185">Reference proteome</keyword>
<organism evidence="1 2">
    <name type="scientific">Thermosulfuriphilus ammonigenes</name>
    <dbReference type="NCBI Taxonomy" id="1936021"/>
    <lineage>
        <taxon>Bacteria</taxon>
        <taxon>Pseudomonadati</taxon>
        <taxon>Thermodesulfobacteriota</taxon>
        <taxon>Thermodesulfobacteria</taxon>
        <taxon>Thermodesulfobacteriales</taxon>
        <taxon>Thermodesulfobacteriaceae</taxon>
        <taxon>Thermosulfuriphilus</taxon>
    </lineage>
</organism>
<evidence type="ECO:0000313" key="1">
    <source>
        <dbReference type="EMBL" id="QIJ71623.1"/>
    </source>
</evidence>
<protein>
    <submittedName>
        <fullName evidence="1">Uncharacterized protein</fullName>
    </submittedName>
</protein>
<proteinExistence type="predicted"/>
<evidence type="ECO:0000313" key="2">
    <source>
        <dbReference type="Proteomes" id="UP000502179"/>
    </source>
</evidence>
<accession>A0A6G7PW25</accession>
<dbReference type="EMBL" id="CP048877">
    <property type="protein sequence ID" value="QIJ71623.1"/>
    <property type="molecule type" value="Genomic_DNA"/>
</dbReference>
<dbReference type="KEGG" id="tav:G4V39_04750"/>
<gene>
    <name evidence="1" type="ORF">G4V39_04750</name>
</gene>
<name>A0A6G7PW25_9BACT</name>
<dbReference type="AlphaFoldDB" id="A0A6G7PW25"/>
<dbReference type="Proteomes" id="UP000502179">
    <property type="component" value="Chromosome"/>
</dbReference>
<reference evidence="1 2" key="1">
    <citation type="submission" date="2020-02" db="EMBL/GenBank/DDBJ databases">
        <title>Genome analysis of Thermosulfuriphilus ammonigenes ST65T, an anaerobic thermophilic chemolithoautotrophic bacterium isolated from a deep-sea hydrothermal vent.</title>
        <authorList>
            <person name="Slobodkina G."/>
            <person name="Allioux M."/>
            <person name="Merkel A."/>
            <person name="Alain K."/>
            <person name="Jebbar M."/>
            <person name="Slobodkin A."/>
        </authorList>
    </citation>
    <scope>NUCLEOTIDE SEQUENCE [LARGE SCALE GENOMIC DNA]</scope>
    <source>
        <strain evidence="1 2">ST65</strain>
    </source>
</reference>